<proteinExistence type="predicted"/>
<reference evidence="1" key="1">
    <citation type="submission" date="2019-04" db="EMBL/GenBank/DDBJ databases">
        <authorList>
            <person name="Alioto T."/>
            <person name="Alioto T."/>
        </authorList>
    </citation>
    <scope>NUCLEOTIDE SEQUENCE [LARGE SCALE GENOMIC DNA]</scope>
</reference>
<accession>A0A5E4BSB2</accession>
<sequence>AKHYPHPAELVTSLASRGVLNPALHLGLVNESKPCEHAAHHDSICVILEVKFHDYV</sequence>
<dbReference type="AlphaFoldDB" id="A0A5E4BSB2"/>
<gene>
    <name evidence="1" type="ORF">MONAX_5E029354</name>
</gene>
<dbReference type="EMBL" id="CABDUW010000567">
    <property type="protein sequence ID" value="VTJ71512.1"/>
    <property type="molecule type" value="Genomic_DNA"/>
</dbReference>
<keyword evidence="2" id="KW-1185">Reference proteome</keyword>
<dbReference type="Proteomes" id="UP000335636">
    <property type="component" value="Unassembled WGS sequence"/>
</dbReference>
<feature type="non-terminal residue" evidence="1">
    <location>
        <position position="56"/>
    </location>
</feature>
<feature type="non-terminal residue" evidence="1">
    <location>
        <position position="1"/>
    </location>
</feature>
<evidence type="ECO:0000313" key="2">
    <source>
        <dbReference type="Proteomes" id="UP000335636"/>
    </source>
</evidence>
<comment type="caution">
    <text evidence="1">The sequence shown here is derived from an EMBL/GenBank/DDBJ whole genome shotgun (WGS) entry which is preliminary data.</text>
</comment>
<evidence type="ECO:0000313" key="1">
    <source>
        <dbReference type="EMBL" id="VTJ71512.1"/>
    </source>
</evidence>
<protein>
    <submittedName>
        <fullName evidence="1">Uncharacterized protein</fullName>
    </submittedName>
</protein>
<organism evidence="1 2">
    <name type="scientific">Marmota monax</name>
    <name type="common">Woodchuck</name>
    <dbReference type="NCBI Taxonomy" id="9995"/>
    <lineage>
        <taxon>Eukaryota</taxon>
        <taxon>Metazoa</taxon>
        <taxon>Chordata</taxon>
        <taxon>Craniata</taxon>
        <taxon>Vertebrata</taxon>
        <taxon>Euteleostomi</taxon>
        <taxon>Mammalia</taxon>
        <taxon>Eutheria</taxon>
        <taxon>Euarchontoglires</taxon>
        <taxon>Glires</taxon>
        <taxon>Rodentia</taxon>
        <taxon>Sciuromorpha</taxon>
        <taxon>Sciuridae</taxon>
        <taxon>Xerinae</taxon>
        <taxon>Marmotini</taxon>
        <taxon>Marmota</taxon>
    </lineage>
</organism>
<name>A0A5E4BSB2_MARMO</name>